<evidence type="ECO:0000256" key="1">
    <source>
        <dbReference type="ARBA" id="ARBA00022670"/>
    </source>
</evidence>
<dbReference type="Pfam" id="PF01435">
    <property type="entry name" value="Peptidase_M48"/>
    <property type="match status" value="1"/>
</dbReference>
<dbReference type="GO" id="GO:0004222">
    <property type="term" value="F:metalloendopeptidase activity"/>
    <property type="evidence" value="ECO:0007669"/>
    <property type="project" value="InterPro"/>
</dbReference>
<feature type="transmembrane region" description="Helical" evidence="8">
    <location>
        <begin position="38"/>
        <end position="60"/>
    </location>
</feature>
<dbReference type="GO" id="GO:0051603">
    <property type="term" value="P:proteolysis involved in protein catabolic process"/>
    <property type="evidence" value="ECO:0007669"/>
    <property type="project" value="TreeGrafter"/>
</dbReference>
<dbReference type="EMBL" id="SNYQ01000003">
    <property type="protein sequence ID" value="TDQ58073.1"/>
    <property type="molecule type" value="Genomic_DNA"/>
</dbReference>
<comment type="similarity">
    <text evidence="6">Belongs to the peptidase M48 family.</text>
</comment>
<dbReference type="InterPro" id="IPR001915">
    <property type="entry name" value="Peptidase_M48"/>
</dbReference>
<comment type="caution">
    <text evidence="10">The sequence shown here is derived from an EMBL/GenBank/DDBJ whole genome shotgun (WGS) entry which is preliminary data.</text>
</comment>
<accession>A0A4R6VCQ2</accession>
<protein>
    <submittedName>
        <fullName evidence="10">Putative metalloprotease</fullName>
    </submittedName>
</protein>
<gene>
    <name evidence="10" type="ORF">EDC45_1145</name>
</gene>
<dbReference type="GO" id="GO:0016020">
    <property type="term" value="C:membrane"/>
    <property type="evidence" value="ECO:0007669"/>
    <property type="project" value="TreeGrafter"/>
</dbReference>
<dbReference type="CDD" id="cd07331">
    <property type="entry name" value="M48C_Oma1_like"/>
    <property type="match status" value="1"/>
</dbReference>
<evidence type="ECO:0000313" key="10">
    <source>
        <dbReference type="EMBL" id="TDQ58073.1"/>
    </source>
</evidence>
<evidence type="ECO:0000256" key="3">
    <source>
        <dbReference type="ARBA" id="ARBA00022801"/>
    </source>
</evidence>
<keyword evidence="2" id="KW-0479">Metal-binding</keyword>
<keyword evidence="5 6" id="KW-0482">Metalloprotease</keyword>
<dbReference type="AlphaFoldDB" id="A0A4R6VCQ2"/>
<dbReference type="PANTHER" id="PTHR22726:SF1">
    <property type="entry name" value="METALLOENDOPEPTIDASE OMA1, MITOCHONDRIAL"/>
    <property type="match status" value="1"/>
</dbReference>
<dbReference type="GO" id="GO:0046872">
    <property type="term" value="F:metal ion binding"/>
    <property type="evidence" value="ECO:0007669"/>
    <property type="project" value="UniProtKB-KW"/>
</dbReference>
<evidence type="ECO:0000259" key="9">
    <source>
        <dbReference type="Pfam" id="PF01435"/>
    </source>
</evidence>
<name>A0A4R6VCQ2_9PAST</name>
<evidence type="ECO:0000256" key="8">
    <source>
        <dbReference type="SAM" id="Phobius"/>
    </source>
</evidence>
<dbReference type="PANTHER" id="PTHR22726">
    <property type="entry name" value="METALLOENDOPEPTIDASE OMA1"/>
    <property type="match status" value="1"/>
</dbReference>
<evidence type="ECO:0000313" key="11">
    <source>
        <dbReference type="Proteomes" id="UP000295657"/>
    </source>
</evidence>
<dbReference type="InterPro" id="IPR051156">
    <property type="entry name" value="Mito/Outer_Membr_Metalloprot"/>
</dbReference>
<sequence>MEKVLRFQRKANMLETDIVASRGGGCFKRNFCIRLTAGMIYMLKITWKFLVLCLALLYLGGCASSEEINRQAASSYMQTLNKAKYQGVLDTSSATAKRIHNVFNRMRPYANQENKTGQSFNWQIAVVQSRELNAWAMPGGKMMFYTGLVDTLKLSDDEIAVVMGHEMAHALEEHGKKKANVGTATNILAQVASIALATQVGTDASGLLVGITKDWALDKPYSRSAETEADEVGLMLMAKAGYNPEAAPKLWEKMRKASGGSQGVLASLSSTHPSDESRQENLQRLMPQALELYNGSKKR</sequence>
<feature type="region of interest" description="Disordered" evidence="7">
    <location>
        <begin position="262"/>
        <end position="299"/>
    </location>
</feature>
<keyword evidence="11" id="KW-1185">Reference proteome</keyword>
<proteinExistence type="inferred from homology"/>
<keyword evidence="3 6" id="KW-0378">Hydrolase</keyword>
<reference evidence="10 11" key="1">
    <citation type="submission" date="2019-03" db="EMBL/GenBank/DDBJ databases">
        <title>Genomic Encyclopedia of Type Strains, Phase IV (KMG-IV): sequencing the most valuable type-strain genomes for metagenomic binning, comparative biology and taxonomic classification.</title>
        <authorList>
            <person name="Goeker M."/>
        </authorList>
    </citation>
    <scope>NUCLEOTIDE SEQUENCE [LARGE SCALE GENOMIC DNA]</scope>
    <source>
        <strain evidence="10 11">DSM 28403</strain>
    </source>
</reference>
<evidence type="ECO:0000256" key="5">
    <source>
        <dbReference type="ARBA" id="ARBA00023049"/>
    </source>
</evidence>
<organism evidence="10 11">
    <name type="scientific">Mesocricetibacter intestinalis</name>
    <dbReference type="NCBI Taxonomy" id="1521930"/>
    <lineage>
        <taxon>Bacteria</taxon>
        <taxon>Pseudomonadati</taxon>
        <taxon>Pseudomonadota</taxon>
        <taxon>Gammaproteobacteria</taxon>
        <taxon>Pasteurellales</taxon>
        <taxon>Pasteurellaceae</taxon>
        <taxon>Mesocricetibacter</taxon>
    </lineage>
</organism>
<keyword evidence="1 6" id="KW-0645">Protease</keyword>
<keyword evidence="8" id="KW-1133">Transmembrane helix</keyword>
<evidence type="ECO:0000256" key="7">
    <source>
        <dbReference type="SAM" id="MobiDB-lite"/>
    </source>
</evidence>
<keyword evidence="8" id="KW-0812">Transmembrane</keyword>
<comment type="cofactor">
    <cofactor evidence="6">
        <name>Zn(2+)</name>
        <dbReference type="ChEBI" id="CHEBI:29105"/>
    </cofactor>
    <text evidence="6">Binds 1 zinc ion per subunit.</text>
</comment>
<keyword evidence="4 6" id="KW-0862">Zinc</keyword>
<keyword evidence="8" id="KW-0472">Membrane</keyword>
<evidence type="ECO:0000256" key="4">
    <source>
        <dbReference type="ARBA" id="ARBA00022833"/>
    </source>
</evidence>
<dbReference type="Proteomes" id="UP000295657">
    <property type="component" value="Unassembled WGS sequence"/>
</dbReference>
<dbReference type="Gene3D" id="3.30.2010.10">
    <property type="entry name" value="Metalloproteases ('zincins'), catalytic domain"/>
    <property type="match status" value="1"/>
</dbReference>
<evidence type="ECO:0000256" key="6">
    <source>
        <dbReference type="RuleBase" id="RU003983"/>
    </source>
</evidence>
<evidence type="ECO:0000256" key="2">
    <source>
        <dbReference type="ARBA" id="ARBA00022723"/>
    </source>
</evidence>
<feature type="domain" description="Peptidase M48" evidence="9">
    <location>
        <begin position="94"/>
        <end position="284"/>
    </location>
</feature>